<dbReference type="AlphaFoldDB" id="A0A8H6FWY5"/>
<sequence length="50" mass="6019">MRLNQDSEALKLLERLQLYEEQQNDGDDVLITRLNRYEREIRARKASAQK</sequence>
<evidence type="ECO:0000313" key="1">
    <source>
        <dbReference type="EMBL" id="KAF6236275.1"/>
    </source>
</evidence>
<dbReference type="GeneID" id="59287189"/>
<accession>A0A8H6FWY5</accession>
<comment type="caution">
    <text evidence="1">The sequence shown here is derived from an EMBL/GenBank/DDBJ whole genome shotgun (WGS) entry which is preliminary data.</text>
</comment>
<organism evidence="1 2">
    <name type="scientific">Letharia columbiana</name>
    <dbReference type="NCBI Taxonomy" id="112416"/>
    <lineage>
        <taxon>Eukaryota</taxon>
        <taxon>Fungi</taxon>
        <taxon>Dikarya</taxon>
        <taxon>Ascomycota</taxon>
        <taxon>Pezizomycotina</taxon>
        <taxon>Lecanoromycetes</taxon>
        <taxon>OSLEUM clade</taxon>
        <taxon>Lecanoromycetidae</taxon>
        <taxon>Lecanorales</taxon>
        <taxon>Lecanorineae</taxon>
        <taxon>Parmeliaceae</taxon>
        <taxon>Letharia</taxon>
    </lineage>
</organism>
<protein>
    <submittedName>
        <fullName evidence="1">Uncharacterized protein</fullName>
    </submittedName>
</protein>
<name>A0A8H6FWY5_9LECA</name>
<proteinExistence type="predicted"/>
<evidence type="ECO:0000313" key="2">
    <source>
        <dbReference type="Proteomes" id="UP000578531"/>
    </source>
</evidence>
<keyword evidence="2" id="KW-1185">Reference proteome</keyword>
<reference evidence="1 2" key="1">
    <citation type="journal article" date="2020" name="Genomics">
        <title>Complete, high-quality genomes from long-read metagenomic sequencing of two wolf lichen thalli reveals enigmatic genome architecture.</title>
        <authorList>
            <person name="McKenzie S.K."/>
            <person name="Walston R.F."/>
            <person name="Allen J.L."/>
        </authorList>
    </citation>
    <scope>NUCLEOTIDE SEQUENCE [LARGE SCALE GENOMIC DNA]</scope>
    <source>
        <strain evidence="1">WasteWater2</strain>
    </source>
</reference>
<gene>
    <name evidence="1" type="ORF">HO173_005527</name>
</gene>
<dbReference type="RefSeq" id="XP_037165625.1">
    <property type="nucleotide sequence ID" value="XM_037307443.1"/>
</dbReference>
<dbReference type="EMBL" id="JACCJC010000020">
    <property type="protein sequence ID" value="KAF6236275.1"/>
    <property type="molecule type" value="Genomic_DNA"/>
</dbReference>
<dbReference type="Proteomes" id="UP000578531">
    <property type="component" value="Unassembled WGS sequence"/>
</dbReference>